<sequence>MQRLTRVWNNRVFSLPQHTSFYSRPAPFCYHLSLYSTKHATDTVEVTHGREEQQQKILTWSEYEAMKSASHQFTREDFSALRSNLWKTKQWGTEEKVSQVLEDMRHMGHHWTILEFNEYFMVKLFQARYDDILNTYNHEFKRANIKMSNGSFNVILATYIQLGRTEEAIQLIQDAGHMDLIPTVLSFERTMHRCMPRNTALVETAKHLITEHALMSVDALNANLTQLLNKQRIADAKAMYQHYRAKGGKLEASTCGVLLKAFVDNRRIQDATAIYSDFRATGLKPNPFICLNMLILYTHKRDVNAAEQVIRDTQSGGYKLDVPNYNQLIKLYFKARSPLKAFKVFEEVQRDPQLRVSSILLNTMLDGLVINREMAAASGLYRQMLRSGSVIDTVTFNTMLKGFVRMGDYGSAVAIMSDMRKFKCEPDTVTFTTIVDAIFTTKQPSSAEEMVRILHDVGMDPNIYTFNAVINRWVKERKPEEAERTVRILRSPKYKLKPTIHTYTNLLQGFVTERNLPKAMETFQTMLRSGVEPDRAAYNFMISCFLSHDRLDDAVTCLVRMRQANKQPTHDTWRMLLDECNRRRNWSLGSVVVREFEASGFVVTSEGMARAYATAKNHAIEKK</sequence>
<comment type="similarity">
    <text evidence="1">Belongs to the CCM1 family.</text>
</comment>
<accession>A0A8H7ESZ0</accession>
<evidence type="ECO:0000256" key="1">
    <source>
        <dbReference type="ARBA" id="ARBA00006192"/>
    </source>
</evidence>
<dbReference type="InterPro" id="IPR011990">
    <property type="entry name" value="TPR-like_helical_dom_sf"/>
</dbReference>
<evidence type="ECO:0000256" key="2">
    <source>
        <dbReference type="ARBA" id="ARBA00022737"/>
    </source>
</evidence>
<comment type="subunit">
    <text evidence="4">Binds to mitochondrial small subunit 15S rRNA.</text>
</comment>
<dbReference type="Pfam" id="PF13812">
    <property type="entry name" value="PPR_3"/>
    <property type="match status" value="1"/>
</dbReference>
<dbReference type="NCBIfam" id="TIGR00756">
    <property type="entry name" value="PPR"/>
    <property type="match status" value="4"/>
</dbReference>
<evidence type="ECO:0000256" key="5">
    <source>
        <dbReference type="PROSITE-ProRule" id="PRU00708"/>
    </source>
</evidence>
<dbReference type="Gene3D" id="1.25.40.10">
    <property type="entry name" value="Tetratricopeptide repeat domain"/>
    <property type="match status" value="3"/>
</dbReference>
<dbReference type="PANTHER" id="PTHR47447:SF17">
    <property type="entry name" value="OS12G0638900 PROTEIN"/>
    <property type="match status" value="1"/>
</dbReference>
<evidence type="ECO:0000313" key="6">
    <source>
        <dbReference type="EMBL" id="KAF7731392.1"/>
    </source>
</evidence>
<keyword evidence="2" id="KW-0677">Repeat</keyword>
<dbReference type="PANTHER" id="PTHR47447">
    <property type="entry name" value="OS03G0856100 PROTEIN"/>
    <property type="match status" value="1"/>
</dbReference>
<dbReference type="EMBL" id="JABAYA010000010">
    <property type="protein sequence ID" value="KAF7731392.1"/>
    <property type="molecule type" value="Genomic_DNA"/>
</dbReference>
<dbReference type="OrthoDB" id="185373at2759"/>
<feature type="repeat" description="PPR" evidence="5">
    <location>
        <begin position="534"/>
        <end position="568"/>
    </location>
</feature>
<comment type="caution">
    <text evidence="6">The sequence shown here is derived from an EMBL/GenBank/DDBJ whole genome shotgun (WGS) entry which is preliminary data.</text>
</comment>
<feature type="repeat" description="PPR" evidence="5">
    <location>
        <begin position="499"/>
        <end position="533"/>
    </location>
</feature>
<name>A0A8H7ESZ0_9FUNG</name>
<feature type="repeat" description="PPR" evidence="5">
    <location>
        <begin position="251"/>
        <end position="285"/>
    </location>
</feature>
<proteinExistence type="inferred from homology"/>
<feature type="repeat" description="PPR" evidence="5">
    <location>
        <begin position="392"/>
        <end position="426"/>
    </location>
</feature>
<dbReference type="InterPro" id="IPR002885">
    <property type="entry name" value="PPR_rpt"/>
</dbReference>
<dbReference type="Pfam" id="PF01535">
    <property type="entry name" value="PPR"/>
    <property type="match status" value="2"/>
</dbReference>
<protein>
    <recommendedName>
        <fullName evidence="8">Pentacotripeptide-repeat region of PRORP domain-containing protein</fullName>
    </recommendedName>
</protein>
<organism evidence="6 7">
    <name type="scientific">Apophysomyces ossiformis</name>
    <dbReference type="NCBI Taxonomy" id="679940"/>
    <lineage>
        <taxon>Eukaryota</taxon>
        <taxon>Fungi</taxon>
        <taxon>Fungi incertae sedis</taxon>
        <taxon>Mucoromycota</taxon>
        <taxon>Mucoromycotina</taxon>
        <taxon>Mucoromycetes</taxon>
        <taxon>Mucorales</taxon>
        <taxon>Mucorineae</taxon>
        <taxon>Mucoraceae</taxon>
        <taxon>Apophysomyces</taxon>
    </lineage>
</organism>
<keyword evidence="7" id="KW-1185">Reference proteome</keyword>
<dbReference type="Pfam" id="PF13041">
    <property type="entry name" value="PPR_2"/>
    <property type="match status" value="2"/>
</dbReference>
<dbReference type="Proteomes" id="UP000605846">
    <property type="component" value="Unassembled WGS sequence"/>
</dbReference>
<evidence type="ECO:0000256" key="3">
    <source>
        <dbReference type="ARBA" id="ARBA00044493"/>
    </source>
</evidence>
<evidence type="ECO:0000313" key="7">
    <source>
        <dbReference type="Proteomes" id="UP000605846"/>
    </source>
</evidence>
<reference evidence="6" key="1">
    <citation type="submission" date="2020-01" db="EMBL/GenBank/DDBJ databases">
        <title>Genome Sequencing of Three Apophysomyces-Like Fungal Strains Confirms a Novel Fungal Genus in the Mucoromycota with divergent Burkholderia-like Endosymbiotic Bacteria.</title>
        <authorList>
            <person name="Stajich J.E."/>
            <person name="Macias A.M."/>
            <person name="Carter-House D."/>
            <person name="Lovett B."/>
            <person name="Kasson L.R."/>
            <person name="Berry K."/>
            <person name="Grigoriev I."/>
            <person name="Chang Y."/>
            <person name="Spatafora J."/>
            <person name="Kasson M.T."/>
        </authorList>
    </citation>
    <scope>NUCLEOTIDE SEQUENCE</scope>
    <source>
        <strain evidence="6">NRRL A-21654</strain>
    </source>
</reference>
<comment type="function">
    <text evidence="3">Regulates mitochondrial small subunit maturation by controlling 15S rRNA 5'-end processing. Localizes to the 5' precursor of the 15S rRNA in a position that is subsequently occupied by mS47 in the mature yeast mtSSU. Uses structure and sequence-specific RNA recognition, binding to a single-stranded region of the precursor and specifically recognizing bases -6 to -1. The exchange of Ccm1 for mS47 is coupled to the irreversible removal of precursor rRNA that is accompanied by conformational changes of the mitoribosomal proteins uS5m and mS26. These conformational changes signal completion of 5'-end rRNA processing through protection of the mature 5'-end of the 15S rRNA and stabilization of mS47. The removal of the 5' precursor together with the dissociation of Ccm1 may be catalyzed by the 5'-3' exoribonuclease Pet127. Involved in the specific removal of group I introns in mitochondrial encoded transcripts.</text>
</comment>
<dbReference type="PROSITE" id="PS51375">
    <property type="entry name" value="PPR"/>
    <property type="match status" value="4"/>
</dbReference>
<dbReference type="AlphaFoldDB" id="A0A8H7ESZ0"/>
<evidence type="ECO:0000256" key="4">
    <source>
        <dbReference type="ARBA" id="ARBA00044511"/>
    </source>
</evidence>
<gene>
    <name evidence="6" type="ORF">EC973_000200</name>
</gene>
<evidence type="ECO:0008006" key="8">
    <source>
        <dbReference type="Google" id="ProtNLM"/>
    </source>
</evidence>